<organism evidence="4 5">
    <name type="scientific">Nakamurella alba</name>
    <dbReference type="NCBI Taxonomy" id="2665158"/>
    <lineage>
        <taxon>Bacteria</taxon>
        <taxon>Bacillati</taxon>
        <taxon>Actinomycetota</taxon>
        <taxon>Actinomycetes</taxon>
        <taxon>Nakamurellales</taxon>
        <taxon>Nakamurellaceae</taxon>
        <taxon>Nakamurella</taxon>
    </lineage>
</organism>
<evidence type="ECO:0000313" key="5">
    <source>
        <dbReference type="Proteomes" id="UP000460221"/>
    </source>
</evidence>
<proteinExistence type="predicted"/>
<feature type="compositionally biased region" description="Basic and acidic residues" evidence="1">
    <location>
        <begin position="115"/>
        <end position="128"/>
    </location>
</feature>
<feature type="compositionally biased region" description="Gly residues" evidence="1">
    <location>
        <begin position="105"/>
        <end position="114"/>
    </location>
</feature>
<sequence>MNKEAQSVIVVLMGGLLLSITISGRYTSYVRPEFGVLLIISGAILIGVGIVSLVTAVRRDVAKEKARKALLAAVPADETALREGRPFAMAEFTGVLRTPADSAGVDGGGAGGDSGGRHRQVDEGELRPEPLPVSAAVVEADPEDHHHGHDHSRSKAPWLILAPVLVLLVAAPPALGADAVARSAGSQAVAGLEELAATDSGSGSTSANTDTGGKDAAGGGGGYAFNDGSGRGVGTEAFARQRPTMQFDPLPTGEDPAIPLREFVLRALYDGEDSVVDTPVTVTGFIAPAGTGFTSGYSIARLVISCCAADANPMQIHVDGDAPLPTDTWVTAVVTAVPDTAGQDNGYVPTVTVTSITPVDQPSDPYEH</sequence>
<dbReference type="Pfam" id="PF21537">
    <property type="entry name" value="DUF1980_C"/>
    <property type="match status" value="1"/>
</dbReference>
<evidence type="ECO:0000256" key="1">
    <source>
        <dbReference type="SAM" id="MobiDB-lite"/>
    </source>
</evidence>
<dbReference type="PANTHER" id="PTHR40047:SF1">
    <property type="entry name" value="UPF0703 PROTEIN YCGQ"/>
    <property type="match status" value="1"/>
</dbReference>
<feature type="region of interest" description="Disordered" evidence="1">
    <location>
        <begin position="196"/>
        <end position="234"/>
    </location>
</feature>
<dbReference type="PANTHER" id="PTHR40047">
    <property type="entry name" value="UPF0703 PROTEIN YCGQ"/>
    <property type="match status" value="1"/>
</dbReference>
<dbReference type="AlphaFoldDB" id="A0A7K1FJS4"/>
<dbReference type="RefSeq" id="WP_154767351.1">
    <property type="nucleotide sequence ID" value="NZ_WLYK01000001.1"/>
</dbReference>
<gene>
    <name evidence="4" type="ORF">GIS00_06040</name>
</gene>
<dbReference type="EMBL" id="WLYK01000001">
    <property type="protein sequence ID" value="MTD13503.1"/>
    <property type="molecule type" value="Genomic_DNA"/>
</dbReference>
<feature type="transmembrane region" description="Helical" evidence="2">
    <location>
        <begin position="34"/>
        <end position="57"/>
    </location>
</feature>
<evidence type="ECO:0000259" key="3">
    <source>
        <dbReference type="Pfam" id="PF21537"/>
    </source>
</evidence>
<keyword evidence="2" id="KW-0472">Membrane</keyword>
<dbReference type="InterPro" id="IPR052955">
    <property type="entry name" value="UPF0703_membrane_permease"/>
</dbReference>
<feature type="compositionally biased region" description="Gly residues" evidence="1">
    <location>
        <begin position="215"/>
        <end position="233"/>
    </location>
</feature>
<name>A0A7K1FJS4_9ACTN</name>
<keyword evidence="2" id="KW-0812">Transmembrane</keyword>
<reference evidence="4 5" key="1">
    <citation type="submission" date="2019-11" db="EMBL/GenBank/DDBJ databases">
        <authorList>
            <person name="Jiang L.-Q."/>
        </authorList>
    </citation>
    <scope>NUCLEOTIDE SEQUENCE [LARGE SCALE GENOMIC DNA]</scope>
    <source>
        <strain evidence="4 5">YIM 132087</strain>
    </source>
</reference>
<feature type="transmembrane region" description="Helical" evidence="2">
    <location>
        <begin position="7"/>
        <end position="28"/>
    </location>
</feature>
<dbReference type="NCBIfam" id="TIGR03943">
    <property type="entry name" value="TIGR03943 family putative permease subunit"/>
    <property type="match status" value="1"/>
</dbReference>
<accession>A0A7K1FJS4</accession>
<evidence type="ECO:0000256" key="2">
    <source>
        <dbReference type="SAM" id="Phobius"/>
    </source>
</evidence>
<feature type="transmembrane region" description="Helical" evidence="2">
    <location>
        <begin position="156"/>
        <end position="175"/>
    </location>
</feature>
<feature type="domain" description="DUF1980" evidence="3">
    <location>
        <begin position="264"/>
        <end position="366"/>
    </location>
</feature>
<dbReference type="InterPro" id="IPR015402">
    <property type="entry name" value="DUF1980"/>
</dbReference>
<evidence type="ECO:0000313" key="4">
    <source>
        <dbReference type="EMBL" id="MTD13503.1"/>
    </source>
</evidence>
<comment type="caution">
    <text evidence="4">The sequence shown here is derived from an EMBL/GenBank/DDBJ whole genome shotgun (WGS) entry which is preliminary data.</text>
</comment>
<feature type="compositionally biased region" description="Low complexity" evidence="1">
    <location>
        <begin position="197"/>
        <end position="211"/>
    </location>
</feature>
<keyword evidence="2" id="KW-1133">Transmembrane helix</keyword>
<protein>
    <submittedName>
        <fullName evidence="4">TIGR03943 family protein</fullName>
    </submittedName>
</protein>
<dbReference type="Proteomes" id="UP000460221">
    <property type="component" value="Unassembled WGS sequence"/>
</dbReference>
<keyword evidence="5" id="KW-1185">Reference proteome</keyword>
<dbReference type="InterPro" id="IPR048447">
    <property type="entry name" value="DUF1980_C"/>
</dbReference>
<feature type="region of interest" description="Disordered" evidence="1">
    <location>
        <begin position="99"/>
        <end position="130"/>
    </location>
</feature>